<evidence type="ECO:0000256" key="4">
    <source>
        <dbReference type="ARBA" id="ARBA00023038"/>
    </source>
</evidence>
<evidence type="ECO:0000256" key="2">
    <source>
        <dbReference type="ARBA" id="ARBA00022737"/>
    </source>
</evidence>
<accession>A0A4Y2NQS9</accession>
<name>A0A4Y2NQS9_ARAVE</name>
<gene>
    <name evidence="7" type="ORF">AVEN_96972_1</name>
</gene>
<dbReference type="PROSITE" id="PS00478">
    <property type="entry name" value="LIM_DOMAIN_1"/>
    <property type="match status" value="1"/>
</dbReference>
<dbReference type="Pfam" id="PF00412">
    <property type="entry name" value="LIM"/>
    <property type="match status" value="1"/>
</dbReference>
<protein>
    <recommendedName>
        <fullName evidence="6">LIM zinc-binding domain-containing protein</fullName>
    </recommendedName>
</protein>
<keyword evidence="2" id="KW-0677">Repeat</keyword>
<dbReference type="InterPro" id="IPR001781">
    <property type="entry name" value="Znf_LIM"/>
</dbReference>
<dbReference type="GO" id="GO:0098609">
    <property type="term" value="P:cell-cell adhesion"/>
    <property type="evidence" value="ECO:0007669"/>
    <property type="project" value="TreeGrafter"/>
</dbReference>
<feature type="domain" description="LIM zinc-binding" evidence="6">
    <location>
        <begin position="91"/>
        <end position="150"/>
    </location>
</feature>
<dbReference type="CDD" id="cd08368">
    <property type="entry name" value="LIM"/>
    <property type="match status" value="1"/>
</dbReference>
<dbReference type="SUPFAM" id="SSF57716">
    <property type="entry name" value="Glucocorticoid receptor-like (DNA-binding domain)"/>
    <property type="match status" value="1"/>
</dbReference>
<dbReference type="AlphaFoldDB" id="A0A4Y2NQS9"/>
<dbReference type="PROSITE" id="PS50023">
    <property type="entry name" value="LIM_DOMAIN_2"/>
    <property type="match status" value="1"/>
</dbReference>
<dbReference type="PANTHER" id="PTHR24207">
    <property type="entry name" value="ZYX102 PROTEIN"/>
    <property type="match status" value="1"/>
</dbReference>
<dbReference type="PANTHER" id="PTHR24207:SF2">
    <property type="entry name" value="ZYX102 PROTEIN"/>
    <property type="match status" value="1"/>
</dbReference>
<organism evidence="7 8">
    <name type="scientific">Araneus ventricosus</name>
    <name type="common">Orbweaver spider</name>
    <name type="synonym">Epeira ventricosa</name>
    <dbReference type="NCBI Taxonomy" id="182803"/>
    <lineage>
        <taxon>Eukaryota</taxon>
        <taxon>Metazoa</taxon>
        <taxon>Ecdysozoa</taxon>
        <taxon>Arthropoda</taxon>
        <taxon>Chelicerata</taxon>
        <taxon>Arachnida</taxon>
        <taxon>Araneae</taxon>
        <taxon>Araneomorphae</taxon>
        <taxon>Entelegynae</taxon>
        <taxon>Araneoidea</taxon>
        <taxon>Araneidae</taxon>
        <taxon>Araneus</taxon>
    </lineage>
</organism>
<dbReference type="Gene3D" id="2.10.110.10">
    <property type="entry name" value="Cysteine Rich Protein"/>
    <property type="match status" value="1"/>
</dbReference>
<dbReference type="GO" id="GO:0001725">
    <property type="term" value="C:stress fiber"/>
    <property type="evidence" value="ECO:0007669"/>
    <property type="project" value="TreeGrafter"/>
</dbReference>
<reference evidence="7 8" key="1">
    <citation type="journal article" date="2019" name="Sci. Rep.">
        <title>Orb-weaving spider Araneus ventricosus genome elucidates the spidroin gene catalogue.</title>
        <authorList>
            <person name="Kono N."/>
            <person name="Nakamura H."/>
            <person name="Ohtoshi R."/>
            <person name="Moran D.A.P."/>
            <person name="Shinohara A."/>
            <person name="Yoshida Y."/>
            <person name="Fujiwara M."/>
            <person name="Mori M."/>
            <person name="Tomita M."/>
            <person name="Arakawa K."/>
        </authorList>
    </citation>
    <scope>NUCLEOTIDE SEQUENCE [LARGE SCALE GENOMIC DNA]</scope>
</reference>
<sequence length="160" mass="18238">MNESYNIQLSTHVKFCPSLCEGEKGTFSHEVSSHSVSHPSSERKVIAASSTGRRERQNVIVTPVYRCTINRRKRGFHQQRREMASGQSYLGTCAKCLGVINEKCCQAENLNYHQRCFVCALCCKQLYGNPYYTMNGKPYCEEDYLSKLDKCASCNRPTEK</sequence>
<dbReference type="GO" id="GO:0046872">
    <property type="term" value="F:metal ion binding"/>
    <property type="evidence" value="ECO:0007669"/>
    <property type="project" value="UniProtKB-KW"/>
</dbReference>
<evidence type="ECO:0000256" key="3">
    <source>
        <dbReference type="ARBA" id="ARBA00022833"/>
    </source>
</evidence>
<keyword evidence="4 5" id="KW-0440">LIM domain</keyword>
<keyword evidence="1 5" id="KW-0479">Metal-binding</keyword>
<evidence type="ECO:0000256" key="5">
    <source>
        <dbReference type="PROSITE-ProRule" id="PRU00125"/>
    </source>
</evidence>
<evidence type="ECO:0000313" key="8">
    <source>
        <dbReference type="Proteomes" id="UP000499080"/>
    </source>
</evidence>
<dbReference type="OrthoDB" id="25414at2759"/>
<keyword evidence="8" id="KW-1185">Reference proteome</keyword>
<dbReference type="GO" id="GO:0005925">
    <property type="term" value="C:focal adhesion"/>
    <property type="evidence" value="ECO:0007669"/>
    <property type="project" value="TreeGrafter"/>
</dbReference>
<dbReference type="SMART" id="SM00132">
    <property type="entry name" value="LIM"/>
    <property type="match status" value="1"/>
</dbReference>
<proteinExistence type="predicted"/>
<evidence type="ECO:0000259" key="6">
    <source>
        <dbReference type="PROSITE" id="PS50023"/>
    </source>
</evidence>
<evidence type="ECO:0000313" key="7">
    <source>
        <dbReference type="EMBL" id="GBN40387.1"/>
    </source>
</evidence>
<dbReference type="EMBL" id="BGPR01009497">
    <property type="protein sequence ID" value="GBN40387.1"/>
    <property type="molecule type" value="Genomic_DNA"/>
</dbReference>
<keyword evidence="3 5" id="KW-0862">Zinc</keyword>
<evidence type="ECO:0000256" key="1">
    <source>
        <dbReference type="ARBA" id="ARBA00022723"/>
    </source>
</evidence>
<dbReference type="Proteomes" id="UP000499080">
    <property type="component" value="Unassembled WGS sequence"/>
</dbReference>
<comment type="caution">
    <text evidence="7">The sequence shown here is derived from an EMBL/GenBank/DDBJ whole genome shotgun (WGS) entry which is preliminary data.</text>
</comment>